<dbReference type="InterPro" id="IPR032466">
    <property type="entry name" value="Metal_Hydrolase"/>
</dbReference>
<proteinExistence type="predicted"/>
<dbReference type="Pfam" id="PF07969">
    <property type="entry name" value="Amidohydro_3"/>
    <property type="match status" value="1"/>
</dbReference>
<keyword evidence="1" id="KW-0378">Hydrolase</keyword>
<dbReference type="Gene3D" id="3.20.20.140">
    <property type="entry name" value="Metal-dependent hydrolases"/>
    <property type="match status" value="1"/>
</dbReference>
<dbReference type="Gene3D" id="2.30.40.10">
    <property type="entry name" value="Urease, subunit C, domain 1"/>
    <property type="match status" value="2"/>
</dbReference>
<dbReference type="KEGG" id="yti:FNA67_08880"/>
<sequence>MSATIVPLPSAASSVEEGKFADLALRGGRVHCLDLDATVFEAIAVRAGRIVATGSDADIAAFLGPATEVVELAGRAVLPGINDAHLHAVWMGARWPKTLFEEGGGEGAHGKLLSNAEERKQAILKAWSVMASLGITSYTEPGIGPGEDDGETGCFGTPVLETYLELAGTAAQTARVTLLRLFGILDGPSDFASMRRSIDVEVRAADPNWLAIPGVKIFADGIPPMRNAWLRDPYPGGGHGGLMTGSGDDAERLADFTAMVELAHARRLQVAVHATGDRTIEEFIAIVERLGGADGLRHYVIHGDLVTPEQLARMKQAGMGLALQPLIADLTRDWMAQAVGPATAARAWPLHLMLAKGMRVVLSSDAPVTSPDWRRSIASAASQLEAQGVAVGGEILTELLRMYTAIPADQDGALDWKGTIEVGKVADLCVLDRDPYMTGARNFSDIEVDLTIVDGRTVFDRLA</sequence>
<organism evidence="1 2">
    <name type="scientific">Paradevosia tibetensis</name>
    <dbReference type="NCBI Taxonomy" id="1447062"/>
    <lineage>
        <taxon>Bacteria</taxon>
        <taxon>Pseudomonadati</taxon>
        <taxon>Pseudomonadota</taxon>
        <taxon>Alphaproteobacteria</taxon>
        <taxon>Hyphomicrobiales</taxon>
        <taxon>Devosiaceae</taxon>
        <taxon>Paradevosia</taxon>
    </lineage>
</organism>
<reference evidence="1 2" key="1">
    <citation type="journal article" date="2015" name="Int. J. Syst. Evol. Microbiol.">
        <title>Youhaiella tibetensis gen. nov., sp. nov., isolated from subsurface sediment.</title>
        <authorList>
            <person name="Wang Y.X."/>
            <person name="Huang F.Q."/>
            <person name="Nogi Y."/>
            <person name="Pang S.J."/>
            <person name="Wang P.K."/>
            <person name="Lv J."/>
        </authorList>
    </citation>
    <scope>NUCLEOTIDE SEQUENCE [LARGE SCALE GENOMIC DNA]</scope>
    <source>
        <strain evidence="2">fig4</strain>
    </source>
</reference>
<dbReference type="PANTHER" id="PTHR22642:SF2">
    <property type="entry name" value="PROTEIN LONG AFTER FAR-RED 3"/>
    <property type="match status" value="1"/>
</dbReference>
<protein>
    <submittedName>
        <fullName evidence="1">Amidohydrolase family protein</fullName>
    </submittedName>
</protein>
<gene>
    <name evidence="1" type="ORF">FNA67_08880</name>
</gene>
<dbReference type="AlphaFoldDB" id="A0A5B9DNK3"/>
<dbReference type="InterPro" id="IPR013108">
    <property type="entry name" value="Amidohydro_3"/>
</dbReference>
<dbReference type="SUPFAM" id="SSF51338">
    <property type="entry name" value="Composite domain of metallo-dependent hydrolases"/>
    <property type="match status" value="1"/>
</dbReference>
<evidence type="ECO:0000313" key="2">
    <source>
        <dbReference type="Proteomes" id="UP000321062"/>
    </source>
</evidence>
<dbReference type="EMBL" id="CP041690">
    <property type="protein sequence ID" value="QEE20279.1"/>
    <property type="molecule type" value="Genomic_DNA"/>
</dbReference>
<dbReference type="PANTHER" id="PTHR22642">
    <property type="entry name" value="IMIDAZOLONEPROPIONASE"/>
    <property type="match status" value="1"/>
</dbReference>
<dbReference type="Proteomes" id="UP000321062">
    <property type="component" value="Chromosome"/>
</dbReference>
<dbReference type="SUPFAM" id="SSF51556">
    <property type="entry name" value="Metallo-dependent hydrolases"/>
    <property type="match status" value="1"/>
</dbReference>
<dbReference type="OrthoDB" id="9811399at2"/>
<dbReference type="RefSeq" id="WP_147655789.1">
    <property type="nucleotide sequence ID" value="NZ_BMFM01000001.1"/>
</dbReference>
<evidence type="ECO:0000313" key="1">
    <source>
        <dbReference type="EMBL" id="QEE20279.1"/>
    </source>
</evidence>
<dbReference type="InterPro" id="IPR011059">
    <property type="entry name" value="Metal-dep_hydrolase_composite"/>
</dbReference>
<keyword evidence="2" id="KW-1185">Reference proteome</keyword>
<accession>A0A5B9DNK3</accession>
<name>A0A5B9DNK3_9HYPH</name>
<dbReference type="GO" id="GO:0016810">
    <property type="term" value="F:hydrolase activity, acting on carbon-nitrogen (but not peptide) bonds"/>
    <property type="evidence" value="ECO:0007669"/>
    <property type="project" value="InterPro"/>
</dbReference>